<dbReference type="GeneID" id="34685430"/>
<keyword evidence="2" id="KW-1185">Reference proteome</keyword>
<dbReference type="RefSeq" id="XP_022628216.1">
    <property type="nucleotide sequence ID" value="XM_022772786.1"/>
</dbReference>
<organism evidence="1 2">
    <name type="scientific">Lachancea lanzarotensis</name>
    <dbReference type="NCBI Taxonomy" id="1245769"/>
    <lineage>
        <taxon>Eukaryota</taxon>
        <taxon>Fungi</taxon>
        <taxon>Dikarya</taxon>
        <taxon>Ascomycota</taxon>
        <taxon>Saccharomycotina</taxon>
        <taxon>Saccharomycetes</taxon>
        <taxon>Saccharomycetales</taxon>
        <taxon>Saccharomycetaceae</taxon>
        <taxon>Lachancea</taxon>
    </lineage>
</organism>
<gene>
    <name evidence="1" type="ORF">LALA0_S04e05138g</name>
</gene>
<dbReference type="EMBL" id="LN736363">
    <property type="protein sequence ID" value="CEP61986.1"/>
    <property type="molecule type" value="Genomic_DNA"/>
</dbReference>
<proteinExistence type="predicted"/>
<dbReference type="OrthoDB" id="4082971at2759"/>
<evidence type="ECO:0000313" key="2">
    <source>
        <dbReference type="Proteomes" id="UP000054304"/>
    </source>
</evidence>
<sequence>MLAKRSIIPKMVTEKLQNLHISVPSAADDVKAVSNSSGRPNQALTKPISLNAETGELMVRKSTGKTKIRKGQSSEEYENERNHFFDVEKGPVWTPVGWMMTANEDLLAKDHSDLGPDLTLKQVRHKLMGYCHLLYYRKRFQDCAQACESLIAQFETVESRKRVQKEIDELKGMLEHSRAKRV</sequence>
<name>A0A0C7MWL1_9SACH</name>
<dbReference type="HOGENOM" id="CLU_125620_0_0_1"/>
<dbReference type="AlphaFoldDB" id="A0A0C7MWL1"/>
<dbReference type="Proteomes" id="UP000054304">
    <property type="component" value="Unassembled WGS sequence"/>
</dbReference>
<evidence type="ECO:0000313" key="1">
    <source>
        <dbReference type="EMBL" id="CEP61986.1"/>
    </source>
</evidence>
<reference evidence="1 2" key="1">
    <citation type="submission" date="2014-12" db="EMBL/GenBank/DDBJ databases">
        <authorList>
            <person name="Neuveglise Cecile"/>
        </authorList>
    </citation>
    <scope>NUCLEOTIDE SEQUENCE [LARGE SCALE GENOMIC DNA]</scope>
    <source>
        <strain evidence="1 2">CBS 12615</strain>
    </source>
</reference>
<accession>A0A0C7MWL1</accession>
<protein>
    <submittedName>
        <fullName evidence="1">LALA0S04e05138g1_1</fullName>
    </submittedName>
</protein>